<dbReference type="AlphaFoldDB" id="B1XVT4"/>
<dbReference type="InterPro" id="IPR021814">
    <property type="entry name" value="DUF3394"/>
</dbReference>
<sequence>MQIAWVSFTAVVGIICLAGGLQGWFIEKTKIFERVIMVISGVALVYPSTEADLVGFIGFGLVLATQTITHFKLNPRSS</sequence>
<evidence type="ECO:0000256" key="1">
    <source>
        <dbReference type="SAM" id="Phobius"/>
    </source>
</evidence>
<keyword evidence="1" id="KW-0472">Membrane</keyword>
<keyword evidence="1" id="KW-1133">Transmembrane helix</keyword>
<gene>
    <name evidence="2" type="ordered locus">Pnec_1348</name>
</gene>
<reference evidence="2" key="1">
    <citation type="submission" date="2008-03" db="EMBL/GenBank/DDBJ databases">
        <title>Complete sequence of Polynucleobacter necessarius STIR1.</title>
        <authorList>
            <consortium name="US DOE Joint Genome Institute"/>
            <person name="Copeland A."/>
            <person name="Lucas S."/>
            <person name="Lapidus A."/>
            <person name="Barry K."/>
            <person name="Detter J.C."/>
            <person name="Glavina del Rio T."/>
            <person name="Hammon N."/>
            <person name="Israni S."/>
            <person name="Dalin E."/>
            <person name="Tice H."/>
            <person name="Pitluck S."/>
            <person name="Chain P."/>
            <person name="Malfatti S."/>
            <person name="Shin M."/>
            <person name="Vergez L."/>
            <person name="Schmutz J."/>
            <person name="Larimer F."/>
            <person name="Land M."/>
            <person name="Hauser L."/>
            <person name="Kyrpides N."/>
            <person name="Kim E."/>
            <person name="Hahn M."/>
            <person name="Richardson P."/>
        </authorList>
    </citation>
    <scope>NUCLEOTIDE SEQUENCE [LARGE SCALE GENOMIC DNA]</scope>
    <source>
        <strain evidence="2">STIR1</strain>
    </source>
</reference>
<protein>
    <submittedName>
        <fullName evidence="2">TRAP transporter, 4TM/12TM fusion protein</fullName>
    </submittedName>
</protein>
<keyword evidence="1" id="KW-0812">Transmembrane</keyword>
<dbReference type="EMBL" id="CP001010">
    <property type="protein sequence ID" value="ACB44461.1"/>
    <property type="molecule type" value="Genomic_DNA"/>
</dbReference>
<feature type="transmembrane region" description="Helical" evidence="1">
    <location>
        <begin position="53"/>
        <end position="73"/>
    </location>
</feature>
<dbReference type="HOGENOM" id="CLU_2619018_0_0_4"/>
<dbReference type="STRING" id="452638.Pnec_1348"/>
<organism evidence="2">
    <name type="scientific">Polynucleobacter necessarius subsp. necessarius (strain STIR1)</name>
    <dbReference type="NCBI Taxonomy" id="452638"/>
    <lineage>
        <taxon>Bacteria</taxon>
        <taxon>Pseudomonadati</taxon>
        <taxon>Pseudomonadota</taxon>
        <taxon>Betaproteobacteria</taxon>
        <taxon>Burkholderiales</taxon>
        <taxon>Burkholderiaceae</taxon>
        <taxon>Polynucleobacter</taxon>
    </lineage>
</organism>
<evidence type="ECO:0000313" key="2">
    <source>
        <dbReference type="EMBL" id="ACB44461.1"/>
    </source>
</evidence>
<name>B1XVT4_POLNS</name>
<dbReference type="Pfam" id="PF11874">
    <property type="entry name" value="DUF3394"/>
    <property type="match status" value="1"/>
</dbReference>
<dbReference type="eggNOG" id="COG4666">
    <property type="taxonomic scope" value="Bacteria"/>
</dbReference>
<feature type="transmembrane region" description="Helical" evidence="1">
    <location>
        <begin position="6"/>
        <end position="24"/>
    </location>
</feature>
<dbReference type="KEGG" id="pne:Pnec_1348"/>
<proteinExistence type="predicted"/>
<accession>B1XVT4</accession>